<keyword evidence="8" id="KW-0067">ATP-binding</keyword>
<evidence type="ECO:0000259" key="15">
    <source>
        <dbReference type="PROSITE" id="PS50110"/>
    </source>
</evidence>
<dbReference type="CDD" id="cd19411">
    <property type="entry name" value="MCP2201-like_sensor"/>
    <property type="match status" value="1"/>
</dbReference>
<feature type="modified residue" description="4-aspartylphosphate" evidence="11">
    <location>
        <position position="1018"/>
    </location>
</feature>
<dbReference type="InterPro" id="IPR011006">
    <property type="entry name" value="CheY-like_superfamily"/>
</dbReference>
<dbReference type="Pfam" id="PF02518">
    <property type="entry name" value="HATPase_c"/>
    <property type="match status" value="1"/>
</dbReference>
<dbReference type="Pfam" id="PF00072">
    <property type="entry name" value="Response_reg"/>
    <property type="match status" value="3"/>
</dbReference>
<dbReference type="InterPro" id="IPR029016">
    <property type="entry name" value="GAF-like_dom_sf"/>
</dbReference>
<dbReference type="InterPro" id="IPR003018">
    <property type="entry name" value="GAF"/>
</dbReference>
<dbReference type="InterPro" id="IPR001789">
    <property type="entry name" value="Sig_transdc_resp-reg_receiver"/>
</dbReference>
<keyword evidence="9" id="KW-0902">Two-component regulatory system</keyword>
<dbReference type="SUPFAM" id="SSF52172">
    <property type="entry name" value="CheY-like"/>
    <property type="match status" value="3"/>
</dbReference>
<name>A0AA96RET8_9BACL</name>
<gene>
    <name evidence="16" type="ORF">MJA45_23455</name>
</gene>
<dbReference type="PROSITE" id="PS50109">
    <property type="entry name" value="HIS_KIN"/>
    <property type="match status" value="1"/>
</dbReference>
<dbReference type="Gene3D" id="3.30.450.40">
    <property type="match status" value="1"/>
</dbReference>
<feature type="domain" description="Response regulatory" evidence="15">
    <location>
        <begin position="969"/>
        <end position="1085"/>
    </location>
</feature>
<dbReference type="EMBL" id="CP130318">
    <property type="protein sequence ID" value="WNQ10543.1"/>
    <property type="molecule type" value="Genomic_DNA"/>
</dbReference>
<evidence type="ECO:0000256" key="2">
    <source>
        <dbReference type="ARBA" id="ARBA00006402"/>
    </source>
</evidence>
<accession>A0AA96RET8</accession>
<dbReference type="AlphaFoldDB" id="A0AA96RET8"/>
<dbReference type="SUPFAM" id="SSF55781">
    <property type="entry name" value="GAF domain-like"/>
    <property type="match status" value="1"/>
</dbReference>
<evidence type="ECO:0000256" key="13">
    <source>
        <dbReference type="SAM" id="Phobius"/>
    </source>
</evidence>
<organism evidence="16 17">
    <name type="scientific">Paenibacillus aurantius</name>
    <dbReference type="NCBI Taxonomy" id="2918900"/>
    <lineage>
        <taxon>Bacteria</taxon>
        <taxon>Bacillati</taxon>
        <taxon>Bacillota</taxon>
        <taxon>Bacilli</taxon>
        <taxon>Bacillales</taxon>
        <taxon>Paenibacillaceae</taxon>
        <taxon>Paenibacillus</taxon>
    </lineage>
</organism>
<comment type="catalytic activity">
    <reaction evidence="1">
        <text>ATP + protein L-histidine = ADP + protein N-phospho-L-histidine.</text>
        <dbReference type="EC" id="2.7.13.3"/>
    </reaction>
</comment>
<proteinExistence type="inferred from homology"/>
<dbReference type="CDD" id="cd00156">
    <property type="entry name" value="REC"/>
    <property type="match status" value="1"/>
</dbReference>
<dbReference type="SMART" id="SM00388">
    <property type="entry name" value="HisKA"/>
    <property type="match status" value="1"/>
</dbReference>
<dbReference type="GO" id="GO:0005524">
    <property type="term" value="F:ATP binding"/>
    <property type="evidence" value="ECO:0007669"/>
    <property type="project" value="UniProtKB-KW"/>
</dbReference>
<dbReference type="Proteomes" id="UP001305702">
    <property type="component" value="Chromosome"/>
</dbReference>
<dbReference type="InterPro" id="IPR036097">
    <property type="entry name" value="HisK_dim/P_sf"/>
</dbReference>
<dbReference type="SMART" id="SM00448">
    <property type="entry name" value="REC"/>
    <property type="match status" value="3"/>
</dbReference>
<feature type="domain" description="Response regulatory" evidence="15">
    <location>
        <begin position="1115"/>
        <end position="1232"/>
    </location>
</feature>
<dbReference type="SUPFAM" id="SSF55874">
    <property type="entry name" value="ATPase domain of HSP90 chaperone/DNA topoisomerase II/histidine kinase"/>
    <property type="match status" value="1"/>
</dbReference>
<dbReference type="InterPro" id="IPR004358">
    <property type="entry name" value="Sig_transdc_His_kin-like_C"/>
</dbReference>
<dbReference type="SMART" id="SM00065">
    <property type="entry name" value="GAF"/>
    <property type="match status" value="1"/>
</dbReference>
<keyword evidence="17" id="KW-1185">Reference proteome</keyword>
<evidence type="ECO:0000256" key="7">
    <source>
        <dbReference type="ARBA" id="ARBA00022777"/>
    </source>
</evidence>
<dbReference type="InterPro" id="IPR036890">
    <property type="entry name" value="HATPase_C_sf"/>
</dbReference>
<evidence type="ECO:0000256" key="5">
    <source>
        <dbReference type="ARBA" id="ARBA00022679"/>
    </source>
</evidence>
<dbReference type="EC" id="2.7.13.3" evidence="3"/>
<dbReference type="Gene3D" id="3.30.565.10">
    <property type="entry name" value="Histidine kinase-like ATPase, C-terminal domain"/>
    <property type="match status" value="1"/>
</dbReference>
<evidence type="ECO:0000259" key="14">
    <source>
        <dbReference type="PROSITE" id="PS50109"/>
    </source>
</evidence>
<protein>
    <recommendedName>
        <fullName evidence="10">Circadian input-output histidine kinase CikA</fullName>
        <ecNumber evidence="3">2.7.13.3</ecNumber>
    </recommendedName>
</protein>
<evidence type="ECO:0000256" key="8">
    <source>
        <dbReference type="ARBA" id="ARBA00022840"/>
    </source>
</evidence>
<dbReference type="InterPro" id="IPR024478">
    <property type="entry name" value="HlyB_4HB_MCP"/>
</dbReference>
<dbReference type="SUPFAM" id="SSF47384">
    <property type="entry name" value="Homodimeric domain of signal transducing histidine kinase"/>
    <property type="match status" value="1"/>
</dbReference>
<dbReference type="Pfam" id="PF00512">
    <property type="entry name" value="HisKA"/>
    <property type="match status" value="1"/>
</dbReference>
<keyword evidence="12" id="KW-0175">Coiled coil</keyword>
<evidence type="ECO:0000256" key="11">
    <source>
        <dbReference type="PROSITE-ProRule" id="PRU00169"/>
    </source>
</evidence>
<feature type="coiled-coil region" evidence="12">
    <location>
        <begin position="434"/>
        <end position="531"/>
    </location>
</feature>
<dbReference type="Pfam" id="PF12729">
    <property type="entry name" value="4HB_MCP_1"/>
    <property type="match status" value="1"/>
</dbReference>
<feature type="modified residue" description="4-aspartylphosphate" evidence="11">
    <location>
        <position position="1165"/>
    </location>
</feature>
<evidence type="ECO:0000256" key="10">
    <source>
        <dbReference type="ARBA" id="ARBA00074306"/>
    </source>
</evidence>
<evidence type="ECO:0000313" key="16">
    <source>
        <dbReference type="EMBL" id="WNQ10543.1"/>
    </source>
</evidence>
<evidence type="ECO:0000256" key="1">
    <source>
        <dbReference type="ARBA" id="ARBA00000085"/>
    </source>
</evidence>
<keyword evidence="13" id="KW-1133">Transmembrane helix</keyword>
<evidence type="ECO:0000256" key="12">
    <source>
        <dbReference type="SAM" id="Coils"/>
    </source>
</evidence>
<dbReference type="CDD" id="cd00082">
    <property type="entry name" value="HisKA"/>
    <property type="match status" value="1"/>
</dbReference>
<dbReference type="PROSITE" id="PS50110">
    <property type="entry name" value="RESPONSE_REGULATORY"/>
    <property type="match status" value="3"/>
</dbReference>
<keyword evidence="4 11" id="KW-0597">Phosphoprotein</keyword>
<reference evidence="16 17" key="1">
    <citation type="submission" date="2022-02" db="EMBL/GenBank/DDBJ databases">
        <title>Paenibacillus sp. MBLB1776 Whole Genome Shotgun Sequencing.</title>
        <authorList>
            <person name="Hwang C.Y."/>
            <person name="Cho E.-S."/>
            <person name="Seo M.-J."/>
        </authorList>
    </citation>
    <scope>NUCLEOTIDE SEQUENCE [LARGE SCALE GENOMIC DNA]</scope>
    <source>
        <strain evidence="16 17">MBLB1776</strain>
    </source>
</reference>
<dbReference type="CDD" id="cd17546">
    <property type="entry name" value="REC_hyHK_CKI1_RcsC-like"/>
    <property type="match status" value="1"/>
</dbReference>
<keyword evidence="13" id="KW-0812">Transmembrane</keyword>
<evidence type="ECO:0000313" key="17">
    <source>
        <dbReference type="Proteomes" id="UP001305702"/>
    </source>
</evidence>
<sequence length="1234" mass="138786">MRIRTKLFLGFGALIFLMFALAGIGINRLSNIKENLNDVYTNRYTKVSLANGTRFQVNNMALYMANLVSADKNTNVVEEMRKLDLAQADAGNKFTELTRLSESNPEETKLVSAVNGAGAEFLRYENQLLELIRAGKYDEAQTLRNASGLNARDELAKRLEELSTYHETRMNQALSDMNTVNSQTLMITMVITGIGLLLGLGIMFWIIYSITGGLNLVSGMISSFAGGTMDRRKRIEIRLKDEIGEVAAAFQNVALDLMDKTEREQELNKARDEENWLNSNMAEVTTMLQGMTDLHQVAQTFIGEVTPMVGASFGALYVKEDEGKRAQLSLYGSYAFSDGARTKTFRLGEGLVGQSALDKDVIHLQELPPDYIKVGSGIGDAIPSNLIVHPVIYQGEVVAVLEVASFRRYSDQQVRLLEMLAGSLAIMIHSINGRNRVEELLRISQSQTEELQSQSEELMSQQEELRLSNEKLEAQTKSLKQSEELLQRQQGELEHSNEELLRQTQQLELQIWETEQINRQIERTKAALERQALQLALSSKYKSEFLANMSHELRTPLNSLLILSQLLADNKTKNLTAKQVEFAETIHASGSDLLKLIDEILDLSKVESGKMDIHLEHILLKDMLDYVRRSFQPIARKNHVAFEVKVDEELPDTIYTDSHRVQQILKNLLSNAFKFTKEGSVTLEIGLTETPEDLREQFPDSRRVIAFAVKDTGIGIPEDKLDLIFEAFQQADGTTSRQYGGTGLGLSISRELARLVGGTIGIESVVGEGSVFTLYLPETKADSVYRMLDEVAAAADAKDTAPEEQDLLETFVEEDVELESPSLLDKAALEPSGIEDDRASIRENDKVILVIEDDVNFAKIILDMARDRGFKGIVAMQGDQGLALAQAYKPDAIVLDIQLPVMDGWAILNHLKHNMETRHIPVHVMSVTEDTQKGLTRGAISYLTKPISREQLDQAFSGIEEFFNRDCKRLLLVEDDDTLRESLVELIGHDDLVITAVSTGEEALSELRENPFDCMVLDLGLSDISGFELLNTIRSDYQLRELPIIIYTGRELDSKEEMLLRKYAESIIIKNVKSPERLFDETALFLHRVESNLPEDKREILEKLHSKEAVFSGKRILLVDDDIRNVFALSSILENYNMDITFAENGREALQLIEKEEPFDLILMDIMMPVMDGYEAMRAIRSMPDLERLPIIALTAKAMKEDRNKCIEAGASDYITKPINTDQLLSLLKVWLYK</sequence>
<dbReference type="GO" id="GO:0000155">
    <property type="term" value="F:phosphorelay sensor kinase activity"/>
    <property type="evidence" value="ECO:0007669"/>
    <property type="project" value="InterPro"/>
</dbReference>
<dbReference type="Pfam" id="PF13185">
    <property type="entry name" value="GAF_2"/>
    <property type="match status" value="1"/>
</dbReference>
<dbReference type="FunFam" id="3.30.565.10:FF:000010">
    <property type="entry name" value="Sensor histidine kinase RcsC"/>
    <property type="match status" value="1"/>
</dbReference>
<feature type="transmembrane region" description="Helical" evidence="13">
    <location>
        <begin position="185"/>
        <end position="208"/>
    </location>
</feature>
<dbReference type="CDD" id="cd16922">
    <property type="entry name" value="HATPase_EvgS-ArcB-TorS-like"/>
    <property type="match status" value="1"/>
</dbReference>
<dbReference type="SMART" id="SM00387">
    <property type="entry name" value="HATPase_c"/>
    <property type="match status" value="1"/>
</dbReference>
<feature type="domain" description="Response regulatory" evidence="15">
    <location>
        <begin position="847"/>
        <end position="960"/>
    </location>
</feature>
<keyword evidence="5" id="KW-0808">Transferase</keyword>
<dbReference type="KEGG" id="paun:MJA45_23455"/>
<evidence type="ECO:0000256" key="9">
    <source>
        <dbReference type="ARBA" id="ARBA00023012"/>
    </source>
</evidence>
<dbReference type="Gene3D" id="1.10.287.130">
    <property type="match status" value="1"/>
</dbReference>
<dbReference type="InterPro" id="IPR047347">
    <property type="entry name" value="YvaQ-like_sensor"/>
</dbReference>
<dbReference type="RefSeq" id="WP_315604317.1">
    <property type="nucleotide sequence ID" value="NZ_CP130318.1"/>
</dbReference>
<comment type="similarity">
    <text evidence="2">In the N-terminal section; belongs to the phytochrome family.</text>
</comment>
<keyword evidence="13" id="KW-0472">Membrane</keyword>
<feature type="modified residue" description="4-aspartylphosphate" evidence="11">
    <location>
        <position position="896"/>
    </location>
</feature>
<dbReference type="PANTHER" id="PTHR45339">
    <property type="entry name" value="HYBRID SIGNAL TRANSDUCTION HISTIDINE KINASE J"/>
    <property type="match status" value="1"/>
</dbReference>
<evidence type="ECO:0000256" key="6">
    <source>
        <dbReference type="ARBA" id="ARBA00022741"/>
    </source>
</evidence>
<dbReference type="InterPro" id="IPR003594">
    <property type="entry name" value="HATPase_dom"/>
</dbReference>
<dbReference type="PRINTS" id="PR00344">
    <property type="entry name" value="BCTRLSENSOR"/>
</dbReference>
<evidence type="ECO:0000256" key="4">
    <source>
        <dbReference type="ARBA" id="ARBA00022553"/>
    </source>
</evidence>
<keyword evidence="7" id="KW-0418">Kinase</keyword>
<feature type="domain" description="Histidine kinase" evidence="14">
    <location>
        <begin position="548"/>
        <end position="780"/>
    </location>
</feature>
<dbReference type="Gene3D" id="3.40.50.2300">
    <property type="match status" value="3"/>
</dbReference>
<dbReference type="PANTHER" id="PTHR45339:SF1">
    <property type="entry name" value="HYBRID SIGNAL TRANSDUCTION HISTIDINE KINASE J"/>
    <property type="match status" value="1"/>
</dbReference>
<dbReference type="InterPro" id="IPR005467">
    <property type="entry name" value="His_kinase_dom"/>
</dbReference>
<dbReference type="InterPro" id="IPR003661">
    <property type="entry name" value="HisK_dim/P_dom"/>
</dbReference>
<evidence type="ECO:0000256" key="3">
    <source>
        <dbReference type="ARBA" id="ARBA00012438"/>
    </source>
</evidence>
<keyword evidence="6" id="KW-0547">Nucleotide-binding</keyword>
<dbReference type="Gene3D" id="6.10.340.10">
    <property type="match status" value="1"/>
</dbReference>